<sequence length="212" mass="23025">MAKQALNAVDLAYSTVRDRIVTGEWSGGELLSEVEIAHELGISRTPTHEAFLRLGAEQLLRLIPRRGAVVTPVDPAEVSNVLAMREGVECAAAGQVCVAGGPSDSEQTAIRDNLARQARCVAQSDLAGFVVADDEFHAHIVAASANPIAVHFYEQLRSRQQRLRNVLLAVDPANLAAAHDDHIQLAQALFDGDRSRYRELLTAHFARYRGAI</sequence>
<dbReference type="PANTHER" id="PTHR43537:SF24">
    <property type="entry name" value="GLUCONATE OPERON TRANSCRIPTIONAL REPRESSOR"/>
    <property type="match status" value="1"/>
</dbReference>
<dbReference type="SMART" id="SM00895">
    <property type="entry name" value="FCD"/>
    <property type="match status" value="1"/>
</dbReference>
<dbReference type="GO" id="GO:0003700">
    <property type="term" value="F:DNA-binding transcription factor activity"/>
    <property type="evidence" value="ECO:0007669"/>
    <property type="project" value="InterPro"/>
</dbReference>
<reference evidence="5" key="1">
    <citation type="submission" date="2022-10" db="EMBL/GenBank/DDBJ databases">
        <title>WGS of marine actinomycetes from Thailand.</title>
        <authorList>
            <person name="Thawai C."/>
        </authorList>
    </citation>
    <scope>NUCLEOTIDE SEQUENCE</scope>
    <source>
        <strain evidence="5">SW21</strain>
    </source>
</reference>
<protein>
    <submittedName>
        <fullName evidence="5">GntR family transcriptional regulator</fullName>
    </submittedName>
</protein>
<keyword evidence="6" id="KW-1185">Reference proteome</keyword>
<dbReference type="PANTHER" id="PTHR43537">
    <property type="entry name" value="TRANSCRIPTIONAL REGULATOR, GNTR FAMILY"/>
    <property type="match status" value="1"/>
</dbReference>
<feature type="domain" description="HTH gntR-type" evidence="4">
    <location>
        <begin position="6"/>
        <end position="73"/>
    </location>
</feature>
<dbReference type="PROSITE" id="PS50949">
    <property type="entry name" value="HTH_GNTR"/>
    <property type="match status" value="1"/>
</dbReference>
<gene>
    <name evidence="5" type="ORF">OSB52_08120</name>
</gene>
<dbReference type="EMBL" id="JAPKFM010000006">
    <property type="protein sequence ID" value="MCX2964059.1"/>
    <property type="molecule type" value="Genomic_DNA"/>
</dbReference>
<dbReference type="InterPro" id="IPR036388">
    <property type="entry name" value="WH-like_DNA-bd_sf"/>
</dbReference>
<keyword evidence="2" id="KW-0238">DNA-binding</keyword>
<dbReference type="SUPFAM" id="SSF46785">
    <property type="entry name" value="Winged helix' DNA-binding domain"/>
    <property type="match status" value="1"/>
</dbReference>
<dbReference type="Proteomes" id="UP001143347">
    <property type="component" value="Unassembled WGS sequence"/>
</dbReference>
<comment type="caution">
    <text evidence="5">The sequence shown here is derived from an EMBL/GenBank/DDBJ whole genome shotgun (WGS) entry which is preliminary data.</text>
</comment>
<dbReference type="Gene3D" id="1.10.10.10">
    <property type="entry name" value="Winged helix-like DNA-binding domain superfamily/Winged helix DNA-binding domain"/>
    <property type="match status" value="1"/>
</dbReference>
<dbReference type="Gene3D" id="1.20.120.530">
    <property type="entry name" value="GntR ligand-binding domain-like"/>
    <property type="match status" value="1"/>
</dbReference>
<dbReference type="SUPFAM" id="SSF48008">
    <property type="entry name" value="GntR ligand-binding domain-like"/>
    <property type="match status" value="1"/>
</dbReference>
<organism evidence="5 6">
    <name type="scientific">Gordonia aquimaris</name>
    <dbReference type="NCBI Taxonomy" id="2984863"/>
    <lineage>
        <taxon>Bacteria</taxon>
        <taxon>Bacillati</taxon>
        <taxon>Actinomycetota</taxon>
        <taxon>Actinomycetes</taxon>
        <taxon>Mycobacteriales</taxon>
        <taxon>Gordoniaceae</taxon>
        <taxon>Gordonia</taxon>
    </lineage>
</organism>
<dbReference type="InterPro" id="IPR000524">
    <property type="entry name" value="Tscrpt_reg_HTH_GntR"/>
</dbReference>
<evidence type="ECO:0000259" key="4">
    <source>
        <dbReference type="PROSITE" id="PS50949"/>
    </source>
</evidence>
<dbReference type="Pfam" id="PF00392">
    <property type="entry name" value="GntR"/>
    <property type="match status" value="1"/>
</dbReference>
<evidence type="ECO:0000313" key="5">
    <source>
        <dbReference type="EMBL" id="MCX2964059.1"/>
    </source>
</evidence>
<dbReference type="AlphaFoldDB" id="A0A9X3D2X1"/>
<evidence type="ECO:0000256" key="3">
    <source>
        <dbReference type="ARBA" id="ARBA00023163"/>
    </source>
</evidence>
<name>A0A9X3D2X1_9ACTN</name>
<dbReference type="SMART" id="SM00345">
    <property type="entry name" value="HTH_GNTR"/>
    <property type="match status" value="1"/>
</dbReference>
<dbReference type="GO" id="GO:0003677">
    <property type="term" value="F:DNA binding"/>
    <property type="evidence" value="ECO:0007669"/>
    <property type="project" value="UniProtKB-KW"/>
</dbReference>
<dbReference type="InterPro" id="IPR008920">
    <property type="entry name" value="TF_FadR/GntR_C"/>
</dbReference>
<dbReference type="InterPro" id="IPR011711">
    <property type="entry name" value="GntR_C"/>
</dbReference>
<dbReference type="Pfam" id="PF07729">
    <property type="entry name" value="FCD"/>
    <property type="match status" value="1"/>
</dbReference>
<proteinExistence type="predicted"/>
<evidence type="ECO:0000313" key="6">
    <source>
        <dbReference type="Proteomes" id="UP001143347"/>
    </source>
</evidence>
<evidence type="ECO:0000256" key="2">
    <source>
        <dbReference type="ARBA" id="ARBA00023125"/>
    </source>
</evidence>
<evidence type="ECO:0000256" key="1">
    <source>
        <dbReference type="ARBA" id="ARBA00023015"/>
    </source>
</evidence>
<dbReference type="RefSeq" id="WP_266061193.1">
    <property type="nucleotide sequence ID" value="NZ_JAPKFM010000006.1"/>
</dbReference>
<keyword evidence="1" id="KW-0805">Transcription regulation</keyword>
<keyword evidence="3" id="KW-0804">Transcription</keyword>
<accession>A0A9X3D2X1</accession>
<dbReference type="InterPro" id="IPR036390">
    <property type="entry name" value="WH_DNA-bd_sf"/>
</dbReference>